<dbReference type="CDD" id="cd06581">
    <property type="entry name" value="TM_PBP1_LivM_like"/>
    <property type="match status" value="1"/>
</dbReference>
<sequence length="317" mass="31884">MRGLVGPVVGALACGAVLAWSAGSGYAEGLVALGATYSLLALGMWVPFVLGGSLSMAYSVYLAVGGYVVGFGILELGWPLLPCLLVGIVIAVLVAVALGAATRRLSGFYLAAVTLLAAAAFEAWLLDATGLTGGSTGLRGIPLTAIGSLEITRWGLLVTAVVLTWVVAVLFDRLRSSNFGVALRAQRHVPAAVQASGIGTQALSLVGQGLGAAVAALGGAFFAAINSGVGPETFTPNLVFLAIFMPLIGGVRTAWGAVLGAALVVVLTVYVHLPGDAGSLVLSLAALVILLLWPNGLLGQLRAGVDRLSNTLRGGAS</sequence>
<dbReference type="Proteomes" id="UP000321685">
    <property type="component" value="Unassembled WGS sequence"/>
</dbReference>
<keyword evidence="5 6" id="KW-0472">Membrane</keyword>
<dbReference type="PANTHER" id="PTHR30482:SF20">
    <property type="entry name" value="HIGH-AFFINITY BRANCHED-CHAIN AMINO ACID TRANSPORT SYSTEM PERMEASE PROTEIN LIVM"/>
    <property type="match status" value="1"/>
</dbReference>
<dbReference type="GO" id="GO:0005886">
    <property type="term" value="C:plasma membrane"/>
    <property type="evidence" value="ECO:0007669"/>
    <property type="project" value="UniProtKB-SubCell"/>
</dbReference>
<evidence type="ECO:0000256" key="4">
    <source>
        <dbReference type="ARBA" id="ARBA00022989"/>
    </source>
</evidence>
<dbReference type="InterPro" id="IPR043428">
    <property type="entry name" value="LivM-like"/>
</dbReference>
<feature type="transmembrane region" description="Helical" evidence="6">
    <location>
        <begin position="151"/>
        <end position="171"/>
    </location>
</feature>
<evidence type="ECO:0000256" key="6">
    <source>
        <dbReference type="SAM" id="Phobius"/>
    </source>
</evidence>
<accession>A0A511D8U9</accession>
<evidence type="ECO:0000313" key="8">
    <source>
        <dbReference type="Proteomes" id="UP000321685"/>
    </source>
</evidence>
<name>A0A511D8U9_9PSEU</name>
<dbReference type="AlphaFoldDB" id="A0A511D8U9"/>
<comment type="caution">
    <text evidence="7">The sequence shown here is derived from an EMBL/GenBank/DDBJ whole genome shotgun (WGS) entry which is preliminary data.</text>
</comment>
<evidence type="ECO:0008006" key="9">
    <source>
        <dbReference type="Google" id="ProtNLM"/>
    </source>
</evidence>
<evidence type="ECO:0000256" key="5">
    <source>
        <dbReference type="ARBA" id="ARBA00023136"/>
    </source>
</evidence>
<reference evidence="7 8" key="1">
    <citation type="submission" date="2019-07" db="EMBL/GenBank/DDBJ databases">
        <title>Whole genome shotgun sequence of Pseudonocardia sulfidoxydans NBRC 16205.</title>
        <authorList>
            <person name="Hosoyama A."/>
            <person name="Uohara A."/>
            <person name="Ohji S."/>
            <person name="Ichikawa N."/>
        </authorList>
    </citation>
    <scope>NUCLEOTIDE SEQUENCE [LARGE SCALE GENOMIC DNA]</scope>
    <source>
        <strain evidence="7 8">NBRC 16205</strain>
    </source>
</reference>
<organism evidence="7 8">
    <name type="scientific">Pseudonocardia sulfidoxydans NBRC 16205</name>
    <dbReference type="NCBI Taxonomy" id="1223511"/>
    <lineage>
        <taxon>Bacteria</taxon>
        <taxon>Bacillati</taxon>
        <taxon>Actinomycetota</taxon>
        <taxon>Actinomycetes</taxon>
        <taxon>Pseudonocardiales</taxon>
        <taxon>Pseudonocardiaceae</taxon>
        <taxon>Pseudonocardia</taxon>
    </lineage>
</organism>
<keyword evidence="4 6" id="KW-1133">Transmembrane helix</keyword>
<feature type="transmembrane region" description="Helical" evidence="6">
    <location>
        <begin position="279"/>
        <end position="298"/>
    </location>
</feature>
<feature type="transmembrane region" description="Helical" evidence="6">
    <location>
        <begin position="84"/>
        <end position="101"/>
    </location>
</feature>
<feature type="transmembrane region" description="Helical" evidence="6">
    <location>
        <begin position="108"/>
        <end position="126"/>
    </location>
</feature>
<keyword evidence="8" id="KW-1185">Reference proteome</keyword>
<feature type="transmembrane region" description="Helical" evidence="6">
    <location>
        <begin position="29"/>
        <end position="51"/>
    </location>
</feature>
<dbReference type="RefSeq" id="WP_147101684.1">
    <property type="nucleotide sequence ID" value="NZ_BJVJ01000001.1"/>
</dbReference>
<evidence type="ECO:0000256" key="3">
    <source>
        <dbReference type="ARBA" id="ARBA00022692"/>
    </source>
</evidence>
<keyword evidence="3 6" id="KW-0812">Transmembrane</keyword>
<gene>
    <name evidence="7" type="ORF">PSU4_01830</name>
</gene>
<dbReference type="GO" id="GO:0015658">
    <property type="term" value="F:branched-chain amino acid transmembrane transporter activity"/>
    <property type="evidence" value="ECO:0007669"/>
    <property type="project" value="InterPro"/>
</dbReference>
<dbReference type="EMBL" id="BJVJ01000001">
    <property type="protein sequence ID" value="GEL21229.1"/>
    <property type="molecule type" value="Genomic_DNA"/>
</dbReference>
<evidence type="ECO:0000313" key="7">
    <source>
        <dbReference type="EMBL" id="GEL21229.1"/>
    </source>
</evidence>
<protein>
    <recommendedName>
        <fullName evidence="9">Branched-chain amino acid ABC transporter permease</fullName>
    </recommendedName>
</protein>
<dbReference type="InterPro" id="IPR001851">
    <property type="entry name" value="ABC_transp_permease"/>
</dbReference>
<evidence type="ECO:0000256" key="1">
    <source>
        <dbReference type="ARBA" id="ARBA00004651"/>
    </source>
</evidence>
<keyword evidence="2" id="KW-1003">Cell membrane</keyword>
<dbReference type="OrthoDB" id="9814461at2"/>
<proteinExistence type="predicted"/>
<comment type="subcellular location">
    <subcellularLocation>
        <location evidence="1">Cell membrane</location>
        <topology evidence="1">Multi-pass membrane protein</topology>
    </subcellularLocation>
</comment>
<feature type="transmembrane region" description="Helical" evidence="6">
    <location>
        <begin position="254"/>
        <end position="273"/>
    </location>
</feature>
<dbReference type="Pfam" id="PF02653">
    <property type="entry name" value="BPD_transp_2"/>
    <property type="match status" value="1"/>
</dbReference>
<dbReference type="PANTHER" id="PTHR30482">
    <property type="entry name" value="HIGH-AFFINITY BRANCHED-CHAIN AMINO ACID TRANSPORT SYSTEM PERMEASE"/>
    <property type="match status" value="1"/>
</dbReference>
<evidence type="ECO:0000256" key="2">
    <source>
        <dbReference type="ARBA" id="ARBA00022475"/>
    </source>
</evidence>